<dbReference type="EMBL" id="CP113520">
    <property type="protein sequence ID" value="WAJ27159.1"/>
    <property type="molecule type" value="Genomic_DNA"/>
</dbReference>
<evidence type="ECO:0000313" key="2">
    <source>
        <dbReference type="Proteomes" id="UP001163223"/>
    </source>
</evidence>
<accession>A0ACD4NK05</accession>
<protein>
    <submittedName>
        <fullName evidence="1">Uncharacterized protein</fullName>
    </submittedName>
</protein>
<dbReference type="Proteomes" id="UP001163223">
    <property type="component" value="Chromosome"/>
</dbReference>
<gene>
    <name evidence="1" type="ORF">OXU80_20215</name>
</gene>
<sequence>MAYAETTSVSVEKSEAEIKAMLRKAGATSLMSAEEPGNAVVAFEMQGRRILFRLPLPARDDKRFANDGRQRLRPADKRAAAWEQACRSRWRGLMLCIKAKLESVESGIETFETAFLAHVMLPDGSTVGDYAKPAIALAYETETMPPLLPAPRRQTEEAKER</sequence>
<proteinExistence type="predicted"/>
<keyword evidence="2" id="KW-1185">Reference proteome</keyword>
<organism evidence="1 2">
    <name type="scientific">Antarcticirhabdus aurantiaca</name>
    <dbReference type="NCBI Taxonomy" id="2606717"/>
    <lineage>
        <taxon>Bacteria</taxon>
        <taxon>Pseudomonadati</taxon>
        <taxon>Pseudomonadota</taxon>
        <taxon>Alphaproteobacteria</taxon>
        <taxon>Hyphomicrobiales</taxon>
        <taxon>Aurantimonadaceae</taxon>
        <taxon>Antarcticirhabdus</taxon>
    </lineage>
</organism>
<name>A0ACD4NK05_9HYPH</name>
<reference evidence="1" key="1">
    <citation type="submission" date="2022-11" db="EMBL/GenBank/DDBJ databases">
        <title>beta-Carotene-producing bacterium, Jeongeuplla avenae sp. nov., alleviates the salt stress of Arabidopsis seedlings.</title>
        <authorList>
            <person name="Jiang L."/>
            <person name="Lee J."/>
        </authorList>
    </citation>
    <scope>NUCLEOTIDE SEQUENCE</scope>
    <source>
        <strain evidence="1">DY_R2A_6</strain>
    </source>
</reference>
<evidence type="ECO:0000313" key="1">
    <source>
        <dbReference type="EMBL" id="WAJ27159.1"/>
    </source>
</evidence>